<evidence type="ECO:0000313" key="3">
    <source>
        <dbReference type="Proteomes" id="UP001494672"/>
    </source>
</evidence>
<accession>A0ABV1ICZ6</accession>
<gene>
    <name evidence="2" type="ORF">AAAU18_12700</name>
</gene>
<dbReference type="SUPFAM" id="SSF47413">
    <property type="entry name" value="lambda repressor-like DNA-binding domains"/>
    <property type="match status" value="1"/>
</dbReference>
<comment type="caution">
    <text evidence="2">The sequence shown here is derived from an EMBL/GenBank/DDBJ whole genome shotgun (WGS) entry which is preliminary data.</text>
</comment>
<organism evidence="2 3">
    <name type="scientific">Coprococcus aceti</name>
    <dbReference type="NCBI Taxonomy" id="2981786"/>
    <lineage>
        <taxon>Bacteria</taxon>
        <taxon>Bacillati</taxon>
        <taxon>Bacillota</taxon>
        <taxon>Clostridia</taxon>
        <taxon>Lachnospirales</taxon>
        <taxon>Lachnospiraceae</taxon>
        <taxon>Coprococcus</taxon>
    </lineage>
</organism>
<dbReference type="Pfam" id="PF01381">
    <property type="entry name" value="HTH_3"/>
    <property type="match status" value="1"/>
</dbReference>
<dbReference type="EMBL" id="JBBNGJ010000011">
    <property type="protein sequence ID" value="MEQ2593768.1"/>
    <property type="molecule type" value="Genomic_DNA"/>
</dbReference>
<keyword evidence="3" id="KW-1185">Reference proteome</keyword>
<proteinExistence type="predicted"/>
<dbReference type="Proteomes" id="UP001494672">
    <property type="component" value="Unassembled WGS sequence"/>
</dbReference>
<dbReference type="InterPro" id="IPR010982">
    <property type="entry name" value="Lambda_DNA-bd_dom_sf"/>
</dbReference>
<feature type="domain" description="HTH cro/C1-type" evidence="1">
    <location>
        <begin position="10"/>
        <end position="41"/>
    </location>
</feature>
<dbReference type="PROSITE" id="PS50943">
    <property type="entry name" value="HTH_CROC1"/>
    <property type="match status" value="1"/>
</dbReference>
<evidence type="ECO:0000313" key="2">
    <source>
        <dbReference type="EMBL" id="MEQ2593768.1"/>
    </source>
</evidence>
<dbReference type="InterPro" id="IPR001387">
    <property type="entry name" value="Cro/C1-type_HTH"/>
</dbReference>
<reference evidence="2 3" key="1">
    <citation type="submission" date="2024-04" db="EMBL/GenBank/DDBJ databases">
        <title>Human intestinal bacterial collection.</title>
        <authorList>
            <person name="Pauvert C."/>
            <person name="Hitch T.C.A."/>
            <person name="Clavel T."/>
        </authorList>
    </citation>
    <scope>NUCLEOTIDE SEQUENCE [LARGE SCALE GENOMIC DNA]</scope>
    <source>
        <strain evidence="2 3">CLA-AA-H181</strain>
    </source>
</reference>
<sequence length="45" mass="5249">MNQIKIGRFIADERKRKGYTQKQLSEKLGISDKTISKWERGVSHS</sequence>
<evidence type="ECO:0000259" key="1">
    <source>
        <dbReference type="PROSITE" id="PS50943"/>
    </source>
</evidence>
<dbReference type="Gene3D" id="1.10.260.40">
    <property type="entry name" value="lambda repressor-like DNA-binding domains"/>
    <property type="match status" value="1"/>
</dbReference>
<name>A0ABV1ICZ6_9FIRM</name>
<dbReference type="CDD" id="cd00093">
    <property type="entry name" value="HTH_XRE"/>
    <property type="match status" value="1"/>
</dbReference>
<dbReference type="RefSeq" id="WP_120000143.1">
    <property type="nucleotide sequence ID" value="NZ_JBBNGJ010000011.1"/>
</dbReference>
<protein>
    <submittedName>
        <fullName evidence="2">Helix-turn-helix transcriptional regulator</fullName>
    </submittedName>
</protein>